<protein>
    <submittedName>
        <fullName evidence="1">Uncharacterized protein</fullName>
    </submittedName>
</protein>
<evidence type="ECO:0000313" key="2">
    <source>
        <dbReference type="Proteomes" id="UP000645217"/>
    </source>
</evidence>
<reference evidence="1" key="2">
    <citation type="submission" date="2020-09" db="EMBL/GenBank/DDBJ databases">
        <authorList>
            <person name="Sun Q."/>
            <person name="Ohkuma M."/>
        </authorList>
    </citation>
    <scope>NUCLEOTIDE SEQUENCE</scope>
    <source>
        <strain evidence="1">JCM 13064</strain>
    </source>
</reference>
<keyword evidence="2" id="KW-1185">Reference proteome</keyword>
<comment type="caution">
    <text evidence="1">The sequence shown here is derived from an EMBL/GenBank/DDBJ whole genome shotgun (WGS) entry which is preliminary data.</text>
</comment>
<proteinExistence type="predicted"/>
<sequence length="215" mass="20867">MGAGCGDSVRVGRAVGVGAGEREGSADVPVRGVVAVPRDRDVAVPPVPEAVAVGWGREGVEVTVRSGLRSRSAACVDADVTLGFSAGAAEKGGVGFPEAAREDVGFGFREGAREDVGVASGPDVESSLAVPRGPAFRAGFSEVGAGVREEAGAGVDLRAGAAVGVAAGVGVTVGVGVGVGFGVAAEAPPPLVVDVLPVVSPVLSPLAVGLTDHAE</sequence>
<accession>A0A917R989</accession>
<evidence type="ECO:0000313" key="1">
    <source>
        <dbReference type="EMBL" id="GGK96809.1"/>
    </source>
</evidence>
<dbReference type="EMBL" id="BMNT01000024">
    <property type="protein sequence ID" value="GGK96809.1"/>
    <property type="molecule type" value="Genomic_DNA"/>
</dbReference>
<reference evidence="1" key="1">
    <citation type="journal article" date="2014" name="Int. J. Syst. Evol. Microbiol.">
        <title>Complete genome sequence of Corynebacterium casei LMG S-19264T (=DSM 44701T), isolated from a smear-ripened cheese.</title>
        <authorList>
            <consortium name="US DOE Joint Genome Institute (JGI-PGF)"/>
            <person name="Walter F."/>
            <person name="Albersmeier A."/>
            <person name="Kalinowski J."/>
            <person name="Ruckert C."/>
        </authorList>
    </citation>
    <scope>NUCLEOTIDE SEQUENCE</scope>
    <source>
        <strain evidence="1">JCM 13064</strain>
    </source>
</reference>
<gene>
    <name evidence="1" type="ORF">GCM10007964_43780</name>
</gene>
<dbReference type="Proteomes" id="UP000645217">
    <property type="component" value="Unassembled WGS sequence"/>
</dbReference>
<name>A0A917R989_9ACTN</name>
<dbReference type="AlphaFoldDB" id="A0A917R989"/>
<organism evidence="1 2">
    <name type="scientific">Sphaerisporangium melleum</name>
    <dbReference type="NCBI Taxonomy" id="321316"/>
    <lineage>
        <taxon>Bacteria</taxon>
        <taxon>Bacillati</taxon>
        <taxon>Actinomycetota</taxon>
        <taxon>Actinomycetes</taxon>
        <taxon>Streptosporangiales</taxon>
        <taxon>Streptosporangiaceae</taxon>
        <taxon>Sphaerisporangium</taxon>
    </lineage>
</organism>